<dbReference type="EMBL" id="VDGE01000003">
    <property type="protein sequence ID" value="TNC77048.1"/>
    <property type="molecule type" value="Genomic_DNA"/>
</dbReference>
<protein>
    <submittedName>
        <fullName evidence="5">Type II/IV secretion system protein</fullName>
    </submittedName>
</protein>
<evidence type="ECO:0000259" key="4">
    <source>
        <dbReference type="PROSITE" id="PS00662"/>
    </source>
</evidence>
<evidence type="ECO:0000256" key="1">
    <source>
        <dbReference type="ARBA" id="ARBA00006611"/>
    </source>
</evidence>
<dbReference type="RefSeq" id="WP_034746404.1">
    <property type="nucleotide sequence ID" value="NZ_JFYR01000001.1"/>
</dbReference>
<accession>A0A031GX50</accession>
<evidence type="ECO:0000256" key="3">
    <source>
        <dbReference type="ARBA" id="ARBA00022840"/>
    </source>
</evidence>
<dbReference type="PANTHER" id="PTHR30258">
    <property type="entry name" value="TYPE II SECRETION SYSTEM PROTEIN GSPE-RELATED"/>
    <property type="match status" value="1"/>
</dbReference>
<dbReference type="OrthoDB" id="5790493at2"/>
<dbReference type="AlphaFoldDB" id="A0A031GX50"/>
<evidence type="ECO:0000313" key="5">
    <source>
        <dbReference type="EMBL" id="TNC77048.1"/>
    </source>
</evidence>
<keyword evidence="3" id="KW-0067">ATP-binding</keyword>
<dbReference type="InterPro" id="IPR027417">
    <property type="entry name" value="P-loop_NTPase"/>
</dbReference>
<reference evidence="5 6" key="1">
    <citation type="submission" date="2019-06" db="EMBL/GenBank/DDBJ databases">
        <title>Genome sequence of Janthinobacterium lividum UCD_MED1.</title>
        <authorList>
            <person name="De Leon M.E."/>
            <person name="Jospin G."/>
        </authorList>
    </citation>
    <scope>NUCLEOTIDE SEQUENCE [LARGE SCALE GENOMIC DNA]</scope>
    <source>
        <strain evidence="5 6">UCD_MED1</strain>
    </source>
</reference>
<dbReference type="InterPro" id="IPR037257">
    <property type="entry name" value="T2SS_E_N_sf"/>
</dbReference>
<comment type="caution">
    <text evidence="5">The sequence shown here is derived from an EMBL/GenBank/DDBJ whole genome shotgun (WGS) entry which is preliminary data.</text>
</comment>
<keyword evidence="2" id="KW-0547">Nucleotide-binding</keyword>
<evidence type="ECO:0000256" key="2">
    <source>
        <dbReference type="ARBA" id="ARBA00022741"/>
    </source>
</evidence>
<dbReference type="Gene3D" id="3.30.450.90">
    <property type="match status" value="1"/>
</dbReference>
<sequence>MNARDEERAVLDAAMLRRAHASALEQGRPQMAVLQETAALPPEVFLRQLAALFRYPAWTMAELQAALPAFGLLPYTDCAQRDCVLLQPSVPGAPPVLVIGNPFAEDLLQWADFALSTPFTVALAHPDDLAAYLLQQESVQQAMQEMQHGDDIPGLDQSIEDISLIRISEDSSPVVKLVNSTIYDALKFQASDIHLECDVASLVIKYRVDGVLVQAGQVQGLAMAEQIISRIKVMADLDIAERRIPQDGRFKVRVKGAEIDFRVSIMPNIFGEDAVLRLLDRRALTEAAQALRLESLGLNEDAIEQIRRLAAKPHGMLLVTGPTGSGKTTTLYAAITEINTGRDKIVTIEDPVEYRLPRVLQIPVNEKKGLTFARGLRSILRHDPDKIMIGEIRDDETAQIAVQAALTGHLVFTTVHANNVFDVVGRFLHMGVDAYSFAAALNGIVAQRLLRLNCAHCAVDASAEVLADAQQLRDSGLALHQVQDWQFMAGKGCGHCRGTGYKGRKAVAEVLMLSDAMREMICTRAPLSQMKEEAARNGFRLAREAGLDLVRRGETTLAELNRVTY</sequence>
<dbReference type="SUPFAM" id="SSF160246">
    <property type="entry name" value="EspE N-terminal domain-like"/>
    <property type="match status" value="1"/>
</dbReference>
<dbReference type="Proteomes" id="UP000305681">
    <property type="component" value="Unassembled WGS sequence"/>
</dbReference>
<dbReference type="Pfam" id="PF00437">
    <property type="entry name" value="T2SSE"/>
    <property type="match status" value="1"/>
</dbReference>
<name>A0A031GX50_9BURK</name>
<dbReference type="eggNOG" id="COG2804">
    <property type="taxonomic scope" value="Bacteria"/>
</dbReference>
<dbReference type="Gene3D" id="3.40.50.300">
    <property type="entry name" value="P-loop containing nucleotide triphosphate hydrolases"/>
    <property type="match status" value="1"/>
</dbReference>
<comment type="similarity">
    <text evidence="1">Belongs to the GSP E family.</text>
</comment>
<gene>
    <name evidence="5" type="ORF">FHI69_11920</name>
</gene>
<dbReference type="GO" id="GO:0005524">
    <property type="term" value="F:ATP binding"/>
    <property type="evidence" value="ECO:0007669"/>
    <property type="project" value="UniProtKB-KW"/>
</dbReference>
<dbReference type="PROSITE" id="PS00662">
    <property type="entry name" value="T2SP_E"/>
    <property type="match status" value="1"/>
</dbReference>
<dbReference type="CDD" id="cd01129">
    <property type="entry name" value="PulE-GspE-like"/>
    <property type="match status" value="1"/>
</dbReference>
<organism evidence="5 6">
    <name type="scientific">Janthinobacterium lividum</name>
    <dbReference type="NCBI Taxonomy" id="29581"/>
    <lineage>
        <taxon>Bacteria</taxon>
        <taxon>Pseudomonadati</taxon>
        <taxon>Pseudomonadota</taxon>
        <taxon>Betaproteobacteria</taxon>
        <taxon>Burkholderiales</taxon>
        <taxon>Oxalobacteraceae</taxon>
        <taxon>Janthinobacterium</taxon>
    </lineage>
</organism>
<dbReference type="PANTHER" id="PTHR30258:SF1">
    <property type="entry name" value="PROTEIN TRANSPORT PROTEIN HOFB HOMOLOG"/>
    <property type="match status" value="1"/>
</dbReference>
<evidence type="ECO:0000313" key="6">
    <source>
        <dbReference type="Proteomes" id="UP000305681"/>
    </source>
</evidence>
<dbReference type="SUPFAM" id="SSF52540">
    <property type="entry name" value="P-loop containing nucleoside triphosphate hydrolases"/>
    <property type="match status" value="1"/>
</dbReference>
<proteinExistence type="inferred from homology"/>
<dbReference type="GO" id="GO:0005886">
    <property type="term" value="C:plasma membrane"/>
    <property type="evidence" value="ECO:0007669"/>
    <property type="project" value="TreeGrafter"/>
</dbReference>
<dbReference type="GO" id="GO:0016887">
    <property type="term" value="F:ATP hydrolysis activity"/>
    <property type="evidence" value="ECO:0007669"/>
    <property type="project" value="TreeGrafter"/>
</dbReference>
<feature type="domain" description="Bacterial type II secretion system protein E" evidence="4">
    <location>
        <begin position="380"/>
        <end position="394"/>
    </location>
</feature>
<dbReference type="InterPro" id="IPR001482">
    <property type="entry name" value="T2SS/T4SS_dom"/>
</dbReference>